<keyword evidence="8 11" id="KW-1133">Transmembrane helix</keyword>
<dbReference type="EMBL" id="MU853336">
    <property type="protein sequence ID" value="KAK4114520.1"/>
    <property type="molecule type" value="Genomic_DNA"/>
</dbReference>
<organism evidence="12 13">
    <name type="scientific">Canariomyces notabilis</name>
    <dbReference type="NCBI Taxonomy" id="2074819"/>
    <lineage>
        <taxon>Eukaryota</taxon>
        <taxon>Fungi</taxon>
        <taxon>Dikarya</taxon>
        <taxon>Ascomycota</taxon>
        <taxon>Pezizomycotina</taxon>
        <taxon>Sordariomycetes</taxon>
        <taxon>Sordariomycetidae</taxon>
        <taxon>Sordariales</taxon>
        <taxon>Chaetomiaceae</taxon>
        <taxon>Canariomyces</taxon>
    </lineage>
</organism>
<proteinExistence type="inferred from homology"/>
<feature type="region of interest" description="Disordered" evidence="10">
    <location>
        <begin position="469"/>
        <end position="497"/>
    </location>
</feature>
<evidence type="ECO:0000256" key="10">
    <source>
        <dbReference type="SAM" id="MobiDB-lite"/>
    </source>
</evidence>
<dbReference type="GO" id="GO:0004168">
    <property type="term" value="F:dolichol kinase activity"/>
    <property type="evidence" value="ECO:0007669"/>
    <property type="project" value="UniProtKB-EC"/>
</dbReference>
<feature type="compositionally biased region" description="Polar residues" evidence="10">
    <location>
        <begin position="1"/>
        <end position="23"/>
    </location>
</feature>
<protein>
    <recommendedName>
        <fullName evidence="3">dolichol kinase</fullName>
        <ecNumber evidence="3">2.7.1.108</ecNumber>
    </recommendedName>
</protein>
<dbReference type="Proteomes" id="UP001302812">
    <property type="component" value="Unassembled WGS sequence"/>
</dbReference>
<gene>
    <name evidence="12" type="ORF">N656DRAFT_827528</name>
</gene>
<comment type="subcellular location">
    <subcellularLocation>
        <location evidence="1">Endoplasmic reticulum membrane</location>
        <topology evidence="1">Multi-pass membrane protein</topology>
    </subcellularLocation>
</comment>
<dbReference type="RefSeq" id="XP_064672090.1">
    <property type="nucleotide sequence ID" value="XM_064818510.1"/>
</dbReference>
<feature type="transmembrane region" description="Helical" evidence="11">
    <location>
        <begin position="758"/>
        <end position="777"/>
    </location>
</feature>
<dbReference type="GO" id="GO:0005789">
    <property type="term" value="C:endoplasmic reticulum membrane"/>
    <property type="evidence" value="ECO:0007669"/>
    <property type="project" value="UniProtKB-SubCell"/>
</dbReference>
<keyword evidence="4" id="KW-0808">Transferase</keyword>
<feature type="region of interest" description="Disordered" evidence="10">
    <location>
        <begin position="1"/>
        <end position="121"/>
    </location>
</feature>
<evidence type="ECO:0000256" key="1">
    <source>
        <dbReference type="ARBA" id="ARBA00004477"/>
    </source>
</evidence>
<dbReference type="PANTHER" id="PTHR13205:SF15">
    <property type="entry name" value="DOLICHOL KINASE"/>
    <property type="match status" value="1"/>
</dbReference>
<feature type="compositionally biased region" description="Basic and acidic residues" evidence="10">
    <location>
        <begin position="50"/>
        <end position="67"/>
    </location>
</feature>
<evidence type="ECO:0000256" key="7">
    <source>
        <dbReference type="ARBA" id="ARBA00022824"/>
    </source>
</evidence>
<evidence type="ECO:0000256" key="8">
    <source>
        <dbReference type="ARBA" id="ARBA00022989"/>
    </source>
</evidence>
<dbReference type="EC" id="2.7.1.108" evidence="3"/>
<name>A0AAN6TII9_9PEZI</name>
<feature type="compositionally biased region" description="Basic residues" evidence="10">
    <location>
        <begin position="488"/>
        <end position="497"/>
    </location>
</feature>
<feature type="transmembrane region" description="Helical" evidence="11">
    <location>
        <begin position="715"/>
        <end position="738"/>
    </location>
</feature>
<dbReference type="InterPro" id="IPR032974">
    <property type="entry name" value="Polypren_kinase"/>
</dbReference>
<feature type="transmembrane region" description="Helical" evidence="11">
    <location>
        <begin position="617"/>
        <end position="637"/>
    </location>
</feature>
<keyword evidence="6" id="KW-0418">Kinase</keyword>
<evidence type="ECO:0000256" key="5">
    <source>
        <dbReference type="ARBA" id="ARBA00022692"/>
    </source>
</evidence>
<dbReference type="GeneID" id="89942636"/>
<feature type="compositionally biased region" description="Basic residues" evidence="10">
    <location>
        <begin position="32"/>
        <end position="41"/>
    </location>
</feature>
<dbReference type="PANTHER" id="PTHR13205">
    <property type="entry name" value="TRANSMEMBRANE PROTEIN 15-RELATED"/>
    <property type="match status" value="1"/>
</dbReference>
<dbReference type="AlphaFoldDB" id="A0AAN6TII9"/>
<evidence type="ECO:0000256" key="11">
    <source>
        <dbReference type="SAM" id="Phobius"/>
    </source>
</evidence>
<feature type="transmembrane region" description="Helical" evidence="11">
    <location>
        <begin position="521"/>
        <end position="539"/>
    </location>
</feature>
<evidence type="ECO:0000313" key="12">
    <source>
        <dbReference type="EMBL" id="KAK4114520.1"/>
    </source>
</evidence>
<evidence type="ECO:0000256" key="4">
    <source>
        <dbReference type="ARBA" id="ARBA00022679"/>
    </source>
</evidence>
<accession>A0AAN6TII9</accession>
<feature type="transmembrane region" description="Helical" evidence="11">
    <location>
        <begin position="348"/>
        <end position="370"/>
    </location>
</feature>
<feature type="transmembrane region" description="Helical" evidence="11">
    <location>
        <begin position="798"/>
        <end position="817"/>
    </location>
</feature>
<evidence type="ECO:0000256" key="2">
    <source>
        <dbReference type="ARBA" id="ARBA00010794"/>
    </source>
</evidence>
<comment type="caution">
    <text evidence="12">The sequence shown here is derived from an EMBL/GenBank/DDBJ whole genome shotgun (WGS) entry which is preliminary data.</text>
</comment>
<feature type="transmembrane region" description="Helical" evidence="11">
    <location>
        <begin position="670"/>
        <end position="686"/>
    </location>
</feature>
<reference evidence="12" key="1">
    <citation type="journal article" date="2023" name="Mol. Phylogenet. Evol.">
        <title>Genome-scale phylogeny and comparative genomics of the fungal order Sordariales.</title>
        <authorList>
            <person name="Hensen N."/>
            <person name="Bonometti L."/>
            <person name="Westerberg I."/>
            <person name="Brannstrom I.O."/>
            <person name="Guillou S."/>
            <person name="Cros-Aarteil S."/>
            <person name="Calhoun S."/>
            <person name="Haridas S."/>
            <person name="Kuo A."/>
            <person name="Mondo S."/>
            <person name="Pangilinan J."/>
            <person name="Riley R."/>
            <person name="LaButti K."/>
            <person name="Andreopoulos B."/>
            <person name="Lipzen A."/>
            <person name="Chen C."/>
            <person name="Yan M."/>
            <person name="Daum C."/>
            <person name="Ng V."/>
            <person name="Clum A."/>
            <person name="Steindorff A."/>
            <person name="Ohm R.A."/>
            <person name="Martin F."/>
            <person name="Silar P."/>
            <person name="Natvig D.O."/>
            <person name="Lalanne C."/>
            <person name="Gautier V."/>
            <person name="Ament-Velasquez S.L."/>
            <person name="Kruys A."/>
            <person name="Hutchinson M.I."/>
            <person name="Powell A.J."/>
            <person name="Barry K."/>
            <person name="Miller A.N."/>
            <person name="Grigoriev I.V."/>
            <person name="Debuchy R."/>
            <person name="Gladieux P."/>
            <person name="Hiltunen Thoren M."/>
            <person name="Johannesson H."/>
        </authorList>
    </citation>
    <scope>NUCLEOTIDE SEQUENCE</scope>
    <source>
        <strain evidence="12">CBS 508.74</strain>
    </source>
</reference>
<keyword evidence="7" id="KW-0256">Endoplasmic reticulum</keyword>
<keyword evidence="13" id="KW-1185">Reference proteome</keyword>
<evidence type="ECO:0000313" key="13">
    <source>
        <dbReference type="Proteomes" id="UP001302812"/>
    </source>
</evidence>
<feature type="compositionally biased region" description="Polar residues" evidence="10">
    <location>
        <begin position="475"/>
        <end position="487"/>
    </location>
</feature>
<reference evidence="12" key="2">
    <citation type="submission" date="2023-05" db="EMBL/GenBank/DDBJ databases">
        <authorList>
            <consortium name="Lawrence Berkeley National Laboratory"/>
            <person name="Steindorff A."/>
            <person name="Hensen N."/>
            <person name="Bonometti L."/>
            <person name="Westerberg I."/>
            <person name="Brannstrom I.O."/>
            <person name="Guillou S."/>
            <person name="Cros-Aarteil S."/>
            <person name="Calhoun S."/>
            <person name="Haridas S."/>
            <person name="Kuo A."/>
            <person name="Mondo S."/>
            <person name="Pangilinan J."/>
            <person name="Riley R."/>
            <person name="Labutti K."/>
            <person name="Andreopoulos B."/>
            <person name="Lipzen A."/>
            <person name="Chen C."/>
            <person name="Yanf M."/>
            <person name="Daum C."/>
            <person name="Ng V."/>
            <person name="Clum A."/>
            <person name="Ohm R."/>
            <person name="Martin F."/>
            <person name="Silar P."/>
            <person name="Natvig D."/>
            <person name="Lalanne C."/>
            <person name="Gautier V."/>
            <person name="Ament-Velasquez S.L."/>
            <person name="Kruys A."/>
            <person name="Hutchinson M.I."/>
            <person name="Powell A.J."/>
            <person name="Barry K."/>
            <person name="Miller A.N."/>
            <person name="Grigoriev I.V."/>
            <person name="Debuchy R."/>
            <person name="Gladieux P."/>
            <person name="Thoren M.H."/>
            <person name="Johannesson H."/>
        </authorList>
    </citation>
    <scope>NUCLEOTIDE SEQUENCE</scope>
    <source>
        <strain evidence="12">CBS 508.74</strain>
    </source>
</reference>
<sequence>MATTELPQPAPRTTSTESALSPNDDQDDNTRLRSRSPHPYRRQNFELLEPSDRLVRRPNNGDDDARAPIHASPSFARDSTPASESGTDADDEHFLKGLPAPKARLHKGLRGKNEPLSGTSTPMLSSAVLEEEGRKTQLNPNLNYGRGLLERDKRRTTEGPRRRKELVRRATEVFLLVCQGAYPLRLVIWAYRRRGKPSRRIPIRIPSSFDPAPLLYPPLVPIFVSFLIAQNVKGVVRPTAVLSICALPRALIPGARYWEYYSCSHWLLSCIPFILDPHSHTKGSTGSDEIPPEVLILLYPLHQTLCLILQQLTTTSLLVSELQLLSVGLIELFLLARSPQAVILKALLWGGGVGLIVSCGQVIRWGIALARVPKWRFRRVPPSTKSTSGLRMLRQLFPKWPRSDSGASYGSALSDSGHSTDECLDGPVFAATFPQRPASATRADSISDTEAVPAVVRLNLAEPLPQESPVRRHTLPTSTALGNQISRSKTHTPSGRRRRAVSSTIRAFFSLTQPQATLRKWLYAFYVYLCILAVIFLGIRPYVQQHALQGHEPVGWALGYLFGDLSRFRFEVVKANLERWICLPPRATDPAECGANGFGWVEQARLSPPLGAANTRLALSGYWLAILTTGLAIVLRLSPVYEVDTRRKVFHFMMVAMLLPTVYVDPAYAALALALVLAIFLLVDLLRASQLPPLSRPIANFLTPYVDGRDLRGPVVVSHIFLLIGCAIPLWLGLASLPRTPTTTNRYDVGWEVPSREVSLVSGVVCVGLGDAAASLIGRRWGHRKWMWGGGKSVEGSLAFAVAVWGGLMLAAAWLRVGGWVPTAGTATGEGGVSGSGMDCLMSVLDWRRLVEWAGPEARKSAVCASLASLTEAVLTGGNDNVIVPVVLWACVKSMAV</sequence>
<evidence type="ECO:0000256" key="9">
    <source>
        <dbReference type="ARBA" id="ARBA00023136"/>
    </source>
</evidence>
<evidence type="ECO:0000256" key="6">
    <source>
        <dbReference type="ARBA" id="ARBA00022777"/>
    </source>
</evidence>
<evidence type="ECO:0000256" key="3">
    <source>
        <dbReference type="ARBA" id="ARBA00012132"/>
    </source>
</evidence>
<keyword evidence="9 11" id="KW-0472">Membrane</keyword>
<dbReference type="GO" id="GO:0043048">
    <property type="term" value="P:dolichyl monophosphate biosynthetic process"/>
    <property type="evidence" value="ECO:0007669"/>
    <property type="project" value="TreeGrafter"/>
</dbReference>
<keyword evidence="5 11" id="KW-0812">Transmembrane</keyword>
<comment type="similarity">
    <text evidence="2">Belongs to the polyprenol kinase family.</text>
</comment>